<proteinExistence type="predicted"/>
<dbReference type="Proteomes" id="UP000095256">
    <property type="component" value="Unassembled WGS sequence"/>
</dbReference>
<dbReference type="GO" id="GO:0043190">
    <property type="term" value="C:ATP-binding cassette (ABC) transporter complex"/>
    <property type="evidence" value="ECO:0007669"/>
    <property type="project" value="InterPro"/>
</dbReference>
<sequence>MKSIKKWMFSLLLFVSTFSLASCSLPGLASGNNSNTITIAGGSTSEIQILAGIVKGMIEHYTDKNVAIINNLATTTVIHQSMINGDTSISASRYTGTDLTGTLQLPAEKDPKKAFNIVAKEFQKRYNQKWFPSYGFANTYAFMVSKETAAKYNLKKISDLKNVATELTAGADTSWIDRKGDGYKGFVETYGFDFKRIYPMQVGLVYDAVAAGKMDVVLGYSTDGRIGSYDLVILEDDLQFFPPYDSSIVATDEILQENPDLVDILSKLAGKIDTETMQKLNFQADNDLMEPETVAENFLREHHFFESEGGGN</sequence>
<evidence type="ECO:0000256" key="1">
    <source>
        <dbReference type="SAM" id="SignalP"/>
    </source>
</evidence>
<feature type="signal peptide" evidence="1">
    <location>
        <begin position="1"/>
        <end position="21"/>
    </location>
</feature>
<dbReference type="Pfam" id="PF04069">
    <property type="entry name" value="OpuAC"/>
    <property type="match status" value="1"/>
</dbReference>
<dbReference type="RefSeq" id="WP_069697162.1">
    <property type="nucleotide sequence ID" value="NZ_JAGGMA010000009.1"/>
</dbReference>
<protein>
    <submittedName>
        <fullName evidence="3">Glycine/betaine ABC transporter substrate-binding protein</fullName>
    </submittedName>
</protein>
<keyword evidence="1" id="KW-0732">Signal</keyword>
<keyword evidence="4" id="KW-1185">Reference proteome</keyword>
<dbReference type="STRING" id="762845.BCR26_07375"/>
<reference evidence="3 4" key="1">
    <citation type="submission" date="2016-09" db="EMBL/GenBank/DDBJ databases">
        <authorList>
            <person name="Capua I."/>
            <person name="De Benedictis P."/>
            <person name="Joannis T."/>
            <person name="Lombin L.H."/>
            <person name="Cattoli G."/>
        </authorList>
    </citation>
    <scope>NUCLEOTIDE SEQUENCE [LARGE SCALE GENOMIC DNA]</scope>
    <source>
        <strain evidence="3 4">LMG 25899</strain>
    </source>
</reference>
<gene>
    <name evidence="3" type="ORF">BCR26_07375</name>
</gene>
<evidence type="ECO:0000313" key="3">
    <source>
        <dbReference type="EMBL" id="OEH83812.1"/>
    </source>
</evidence>
<dbReference type="PROSITE" id="PS51257">
    <property type="entry name" value="PROKAR_LIPOPROTEIN"/>
    <property type="match status" value="1"/>
</dbReference>
<dbReference type="Gene3D" id="3.40.190.10">
    <property type="entry name" value="Periplasmic binding protein-like II"/>
    <property type="match status" value="1"/>
</dbReference>
<dbReference type="OrthoDB" id="9801163at2"/>
<dbReference type="InterPro" id="IPR007210">
    <property type="entry name" value="ABC_Gly_betaine_transp_sub-bd"/>
</dbReference>
<evidence type="ECO:0000313" key="4">
    <source>
        <dbReference type="Proteomes" id="UP000095256"/>
    </source>
</evidence>
<dbReference type="EMBL" id="MIEK01000002">
    <property type="protein sequence ID" value="OEH83812.1"/>
    <property type="molecule type" value="Genomic_DNA"/>
</dbReference>
<accession>A0A1E5L0X8</accession>
<organism evidence="3 4">
    <name type="scientific">Enterococcus rivorum</name>
    <dbReference type="NCBI Taxonomy" id="762845"/>
    <lineage>
        <taxon>Bacteria</taxon>
        <taxon>Bacillati</taxon>
        <taxon>Bacillota</taxon>
        <taxon>Bacilli</taxon>
        <taxon>Lactobacillales</taxon>
        <taxon>Enterococcaceae</taxon>
        <taxon>Enterococcus</taxon>
    </lineage>
</organism>
<name>A0A1E5L0X8_9ENTE</name>
<feature type="domain" description="ABC-type glycine betaine transport system substrate-binding" evidence="2">
    <location>
        <begin position="36"/>
        <end position="301"/>
    </location>
</feature>
<comment type="caution">
    <text evidence="3">The sequence shown here is derived from an EMBL/GenBank/DDBJ whole genome shotgun (WGS) entry which is preliminary data.</text>
</comment>
<evidence type="ECO:0000259" key="2">
    <source>
        <dbReference type="Pfam" id="PF04069"/>
    </source>
</evidence>
<dbReference type="GO" id="GO:0022857">
    <property type="term" value="F:transmembrane transporter activity"/>
    <property type="evidence" value="ECO:0007669"/>
    <property type="project" value="InterPro"/>
</dbReference>
<dbReference type="Gene3D" id="3.40.190.120">
    <property type="entry name" value="Osmoprotection protein (prox), domain 2"/>
    <property type="match status" value="1"/>
</dbReference>
<dbReference type="CDD" id="cd13608">
    <property type="entry name" value="PBP2_OpuCC_like"/>
    <property type="match status" value="1"/>
</dbReference>
<dbReference type="SUPFAM" id="SSF53850">
    <property type="entry name" value="Periplasmic binding protein-like II"/>
    <property type="match status" value="1"/>
</dbReference>
<dbReference type="AlphaFoldDB" id="A0A1E5L0X8"/>
<feature type="chain" id="PRO_5039024997" evidence="1">
    <location>
        <begin position="22"/>
        <end position="312"/>
    </location>
</feature>